<evidence type="ECO:0000256" key="3">
    <source>
        <dbReference type="ARBA" id="ARBA00022490"/>
    </source>
</evidence>
<gene>
    <name evidence="12" type="ORF">BXYJ_LOCUS15331</name>
</gene>
<name>A0A7I8XCC8_BURXY</name>
<dbReference type="InterPro" id="IPR014811">
    <property type="entry name" value="ArgoL1"/>
</dbReference>
<evidence type="ECO:0000256" key="8">
    <source>
        <dbReference type="ARBA" id="ARBA00070769"/>
    </source>
</evidence>
<evidence type="ECO:0000256" key="5">
    <source>
        <dbReference type="ARBA" id="ARBA00022884"/>
    </source>
</evidence>
<reference evidence="12" key="1">
    <citation type="submission" date="2020-09" db="EMBL/GenBank/DDBJ databases">
        <authorList>
            <person name="Kikuchi T."/>
        </authorList>
    </citation>
    <scope>NUCLEOTIDE SEQUENCE</scope>
    <source>
        <strain evidence="12">Ka4C1</strain>
    </source>
</reference>
<feature type="region of interest" description="Disordered" evidence="9">
    <location>
        <begin position="1"/>
        <end position="52"/>
    </location>
</feature>
<feature type="region of interest" description="Disordered" evidence="9">
    <location>
        <begin position="123"/>
        <end position="184"/>
    </location>
</feature>
<keyword evidence="3" id="KW-0963">Cytoplasm</keyword>
<evidence type="ECO:0000313" key="12">
    <source>
        <dbReference type="EMBL" id="CAD5235240.1"/>
    </source>
</evidence>
<dbReference type="Gene3D" id="3.30.420.10">
    <property type="entry name" value="Ribonuclease H-like superfamily/Ribonuclease H"/>
    <property type="match status" value="1"/>
</dbReference>
<feature type="domain" description="Piwi" evidence="11">
    <location>
        <begin position="699"/>
        <end position="1003"/>
    </location>
</feature>
<keyword evidence="4" id="KW-0810">Translation regulation</keyword>
<dbReference type="InterPro" id="IPR036397">
    <property type="entry name" value="RNaseH_sf"/>
</dbReference>
<dbReference type="Proteomes" id="UP000659654">
    <property type="component" value="Unassembled WGS sequence"/>
</dbReference>
<dbReference type="PROSITE" id="PS50821">
    <property type="entry name" value="PAZ"/>
    <property type="match status" value="1"/>
</dbReference>
<dbReference type="SMART" id="SM00950">
    <property type="entry name" value="Piwi"/>
    <property type="match status" value="1"/>
</dbReference>
<keyword evidence="13" id="KW-1185">Reference proteome</keyword>
<comment type="subcellular location">
    <subcellularLocation>
        <location evidence="1">Cytoplasm</location>
        <location evidence="1">P-body</location>
    </subcellularLocation>
</comment>
<evidence type="ECO:0000256" key="4">
    <source>
        <dbReference type="ARBA" id="ARBA00022845"/>
    </source>
</evidence>
<dbReference type="GO" id="GO:0016442">
    <property type="term" value="C:RISC complex"/>
    <property type="evidence" value="ECO:0007669"/>
    <property type="project" value="UniProtKB-ARBA"/>
</dbReference>
<dbReference type="FunFam" id="3.40.50.2300:FF:000005">
    <property type="entry name" value="Protein argonaute-2"/>
    <property type="match status" value="1"/>
</dbReference>
<dbReference type="FunFam" id="2.170.260.10:FF:000001">
    <property type="entry name" value="Protein argonaute-2"/>
    <property type="match status" value="1"/>
</dbReference>
<dbReference type="InterPro" id="IPR032473">
    <property type="entry name" value="Argonaute_Mid_dom"/>
</dbReference>
<dbReference type="GO" id="GO:0000932">
    <property type="term" value="C:P-body"/>
    <property type="evidence" value="ECO:0007669"/>
    <property type="project" value="UniProtKB-SubCell"/>
</dbReference>
<dbReference type="GO" id="GO:0006417">
    <property type="term" value="P:regulation of translation"/>
    <property type="evidence" value="ECO:0007669"/>
    <property type="project" value="UniProtKB-KW"/>
</dbReference>
<evidence type="ECO:0000259" key="11">
    <source>
        <dbReference type="PROSITE" id="PS50822"/>
    </source>
</evidence>
<dbReference type="OrthoDB" id="10252740at2759"/>
<dbReference type="Pfam" id="PF16487">
    <property type="entry name" value="ArgoMid"/>
    <property type="match status" value="1"/>
</dbReference>
<comment type="similarity">
    <text evidence="2">Belongs to the argonaute family. Ago subfamily.</text>
</comment>
<dbReference type="EMBL" id="CAJFCV020000006">
    <property type="protein sequence ID" value="CAG9131505.1"/>
    <property type="molecule type" value="Genomic_DNA"/>
</dbReference>
<dbReference type="CDD" id="cd04657">
    <property type="entry name" value="Piwi_ago-like"/>
    <property type="match status" value="1"/>
</dbReference>
<evidence type="ECO:0000259" key="10">
    <source>
        <dbReference type="PROSITE" id="PS50821"/>
    </source>
</evidence>
<dbReference type="InterPro" id="IPR003165">
    <property type="entry name" value="Piwi"/>
</dbReference>
<dbReference type="Pfam" id="PF16486">
    <property type="entry name" value="ArgoN"/>
    <property type="match status" value="1"/>
</dbReference>
<dbReference type="GO" id="GO:0031047">
    <property type="term" value="P:regulatory ncRNA-mediated gene silencing"/>
    <property type="evidence" value="ECO:0007669"/>
    <property type="project" value="UniProtKB-KW"/>
</dbReference>
<dbReference type="InterPro" id="IPR012337">
    <property type="entry name" value="RNaseH-like_sf"/>
</dbReference>
<dbReference type="CDD" id="cd02846">
    <property type="entry name" value="PAZ_argonaute_like"/>
    <property type="match status" value="1"/>
</dbReference>
<dbReference type="Pfam" id="PF02171">
    <property type="entry name" value="Piwi"/>
    <property type="match status" value="1"/>
</dbReference>
<dbReference type="Gene3D" id="2.170.260.10">
    <property type="entry name" value="paz domain"/>
    <property type="match status" value="1"/>
</dbReference>
<dbReference type="InterPro" id="IPR003100">
    <property type="entry name" value="PAZ_dom"/>
</dbReference>
<proteinExistence type="inferred from homology"/>
<evidence type="ECO:0000256" key="1">
    <source>
        <dbReference type="ARBA" id="ARBA00004201"/>
    </source>
</evidence>
<dbReference type="SUPFAM" id="SSF101690">
    <property type="entry name" value="PAZ domain"/>
    <property type="match status" value="1"/>
</dbReference>
<dbReference type="PROSITE" id="PS50822">
    <property type="entry name" value="PIWI"/>
    <property type="match status" value="1"/>
</dbReference>
<dbReference type="InterPro" id="IPR045246">
    <property type="entry name" value="Piwi_ago-like"/>
</dbReference>
<accession>A0A7I8XCC8</accession>
<dbReference type="SMR" id="A0A7I8XCC8"/>
<dbReference type="Pfam" id="PF02170">
    <property type="entry name" value="PAZ"/>
    <property type="match status" value="1"/>
</dbReference>
<dbReference type="FunFam" id="3.30.420.10:FF:000001">
    <property type="entry name" value="Protein argonaute-2"/>
    <property type="match status" value="1"/>
</dbReference>
<keyword evidence="5" id="KW-0694">RNA-binding</keyword>
<dbReference type="Pfam" id="PF16488">
    <property type="entry name" value="ArgoL2"/>
    <property type="match status" value="1"/>
</dbReference>
<evidence type="ECO:0000256" key="9">
    <source>
        <dbReference type="SAM" id="MobiDB-lite"/>
    </source>
</evidence>
<evidence type="ECO:0000256" key="7">
    <source>
        <dbReference type="ARBA" id="ARBA00023274"/>
    </source>
</evidence>
<dbReference type="Pfam" id="PF08699">
    <property type="entry name" value="ArgoL1"/>
    <property type="match status" value="1"/>
</dbReference>
<dbReference type="SUPFAM" id="SSF53098">
    <property type="entry name" value="Ribonuclease H-like"/>
    <property type="match status" value="1"/>
</dbReference>
<dbReference type="AlphaFoldDB" id="A0A7I8XCC8"/>
<dbReference type="GO" id="GO:0003723">
    <property type="term" value="F:RNA binding"/>
    <property type="evidence" value="ECO:0007669"/>
    <property type="project" value="UniProtKB-KW"/>
</dbReference>
<dbReference type="EMBL" id="CAJFDI010000006">
    <property type="protein sequence ID" value="CAD5235240.1"/>
    <property type="molecule type" value="Genomic_DNA"/>
</dbReference>
<protein>
    <recommendedName>
        <fullName evidence="8">Protein argonaute-1</fullName>
    </recommendedName>
</protein>
<dbReference type="SMART" id="SM00949">
    <property type="entry name" value="PAZ"/>
    <property type="match status" value="1"/>
</dbReference>
<evidence type="ECO:0000256" key="6">
    <source>
        <dbReference type="ARBA" id="ARBA00023158"/>
    </source>
</evidence>
<sequence length="1044" mass="115990">MAYIPKVGRQRGVTSAKIDPSQNPNGGGAAQQGGHQAQNPNQQRGQQGGAHDVETPMLDQQTMMMLEALTVGDNNNPMYMGGIMGGPPLGPGQYTLAPGPPQMGYQPQMPFTDMYVNQMLGGQSQFGQPGGFDVGTPSGQQSQQPRPIGSLAPGAPIGSSQTSQEISSSFSGQGLGAPGQPIMGTSSSFVAPRRPGPGVEGKQIALRANHFQVQIAAHEVQFYLVEIQPDKCPRKVNREIINKMIESYKQFSNIKPVYDGKKSMYTRQPIPNIGFERCEFEVTMPGDSPVDRRFSVALQWKETVSLKALDDALRGFRRDVPLNSVQAMDVILRHLPSTKYTPVGRSFFSPPAGQLQHHGGPGGPSYHSGDSKLGGGREVWFGFHQSVRPSQSKMMLNIDVSATAFYRKMPVIEFIAEVLELPVQALSDRRTLSDAQRVKFTKEIRGLKIEINHCGQMRRKYRVCNVTRRPAQTQTFPLLLESGQTVECTVAKYFADKYHMQLKYPHLPCLQVGQEQKHTFLPPEVCEIVSGQRCIKKLTDIQTSTMIKATARSAPEREREIASLVKRAEFTNDPYAQEFGISINSNMTEVKGRILSAPKLLYGGRNKMTALPNQGVWDMRGKQFHTGIEVKIWAIACFAQQQHVKENDLRNFTSQLQRISSDAGMPIIGQPCFCKYAVGVDQVEPMFKYLKQNFQGLQLVCVVLPGKTPVYAEVKRVGDTVLGIATQCVQAKNVIKTTPQTLSNLCLKMNVKLGGVNSILLPNVRPRIFNEPVIFLGADITHPPAVVLGDSRKPSIAAVVGSMDAHPSRYAATVRVQQHRNETITDLTWMVRELLVQFYRNTRFKPTRIVMYRDGVSEGQFFNVLQQELRAMREACMMLERGYQPGITFIAVQKRHHTRLFAVEKRDQVGKAFNIPPGTTVDVGITHPTEFDFYLCSHAGIQGTSRPSHYHVLWDDNCLSADELQQLTYQMCHTYVRCTRSVSIPAPAYYAHLVAFRARYHLVDRDHDSGEGSQPSGTSEDTTLSNMARAVQVHPDANSVMYFA</sequence>
<organism evidence="12 13">
    <name type="scientific">Bursaphelenchus xylophilus</name>
    <name type="common">Pinewood nematode worm</name>
    <name type="synonym">Aphelenchoides xylophilus</name>
    <dbReference type="NCBI Taxonomy" id="6326"/>
    <lineage>
        <taxon>Eukaryota</taxon>
        <taxon>Metazoa</taxon>
        <taxon>Ecdysozoa</taxon>
        <taxon>Nematoda</taxon>
        <taxon>Chromadorea</taxon>
        <taxon>Rhabditida</taxon>
        <taxon>Tylenchina</taxon>
        <taxon>Tylenchomorpha</taxon>
        <taxon>Aphelenchoidea</taxon>
        <taxon>Aphelenchoididae</taxon>
        <taxon>Bursaphelenchus</taxon>
    </lineage>
</organism>
<dbReference type="InterPro" id="IPR032472">
    <property type="entry name" value="ArgoL2"/>
</dbReference>
<dbReference type="Gene3D" id="3.40.50.2300">
    <property type="match status" value="1"/>
</dbReference>
<comment type="caution">
    <text evidence="12">The sequence shown here is derived from an EMBL/GenBank/DDBJ whole genome shotgun (WGS) entry which is preliminary data.</text>
</comment>
<dbReference type="InterPro" id="IPR036085">
    <property type="entry name" value="PAZ_dom_sf"/>
</dbReference>
<feature type="compositionally biased region" description="Low complexity" evidence="9">
    <location>
        <begin position="32"/>
        <end position="45"/>
    </location>
</feature>
<evidence type="ECO:0000256" key="2">
    <source>
        <dbReference type="ARBA" id="ARBA00008201"/>
    </source>
</evidence>
<dbReference type="InterPro" id="IPR032474">
    <property type="entry name" value="Argonaute_N"/>
</dbReference>
<feature type="domain" description="PAZ" evidence="10">
    <location>
        <begin position="410"/>
        <end position="530"/>
    </location>
</feature>
<dbReference type="Proteomes" id="UP000582659">
    <property type="component" value="Unassembled WGS sequence"/>
</dbReference>
<dbReference type="PANTHER" id="PTHR22891">
    <property type="entry name" value="EUKARYOTIC TRANSLATION INITIATION FACTOR 2C"/>
    <property type="match status" value="1"/>
</dbReference>
<dbReference type="SMART" id="SM01163">
    <property type="entry name" value="DUF1785"/>
    <property type="match status" value="1"/>
</dbReference>
<keyword evidence="7" id="KW-0687">Ribonucleoprotein</keyword>
<evidence type="ECO:0000313" key="13">
    <source>
        <dbReference type="Proteomes" id="UP000659654"/>
    </source>
</evidence>
<feature type="compositionally biased region" description="Low complexity" evidence="9">
    <location>
        <begin position="158"/>
        <end position="172"/>
    </location>
</feature>
<keyword evidence="6" id="KW-0943">RNA-mediated gene silencing</keyword>